<reference evidence="1" key="1">
    <citation type="submission" date="2014-09" db="EMBL/GenBank/DDBJ databases">
        <authorList>
            <person name="Magalhaes I.L.F."/>
            <person name="Oliveira U."/>
            <person name="Santos F.R."/>
            <person name="Vidigal T.H.D.A."/>
            <person name="Brescovit A.D."/>
            <person name="Santos A.J."/>
        </authorList>
    </citation>
    <scope>NUCLEOTIDE SEQUENCE</scope>
    <source>
        <tissue evidence="1">Shoot tissue taken approximately 20 cm above the soil surface</tissue>
    </source>
</reference>
<proteinExistence type="predicted"/>
<reference evidence="1" key="2">
    <citation type="journal article" date="2015" name="Data Brief">
        <title>Shoot transcriptome of the giant reed, Arundo donax.</title>
        <authorList>
            <person name="Barrero R.A."/>
            <person name="Guerrero F.D."/>
            <person name="Moolhuijzen P."/>
            <person name="Goolsby J.A."/>
            <person name="Tidwell J."/>
            <person name="Bellgard S.E."/>
            <person name="Bellgard M.I."/>
        </authorList>
    </citation>
    <scope>NUCLEOTIDE SEQUENCE</scope>
    <source>
        <tissue evidence="1">Shoot tissue taken approximately 20 cm above the soil surface</tissue>
    </source>
</reference>
<protein>
    <submittedName>
        <fullName evidence="1">Uncharacterized protein</fullName>
    </submittedName>
</protein>
<organism evidence="1">
    <name type="scientific">Arundo donax</name>
    <name type="common">Giant reed</name>
    <name type="synonym">Donax arundinaceus</name>
    <dbReference type="NCBI Taxonomy" id="35708"/>
    <lineage>
        <taxon>Eukaryota</taxon>
        <taxon>Viridiplantae</taxon>
        <taxon>Streptophyta</taxon>
        <taxon>Embryophyta</taxon>
        <taxon>Tracheophyta</taxon>
        <taxon>Spermatophyta</taxon>
        <taxon>Magnoliopsida</taxon>
        <taxon>Liliopsida</taxon>
        <taxon>Poales</taxon>
        <taxon>Poaceae</taxon>
        <taxon>PACMAD clade</taxon>
        <taxon>Arundinoideae</taxon>
        <taxon>Arundineae</taxon>
        <taxon>Arundo</taxon>
    </lineage>
</organism>
<dbReference type="AlphaFoldDB" id="A0A0A9GMG7"/>
<accession>A0A0A9GMG7</accession>
<dbReference type="EMBL" id="GBRH01174150">
    <property type="protein sequence ID" value="JAE23746.1"/>
    <property type="molecule type" value="Transcribed_RNA"/>
</dbReference>
<sequence>MIYVFHIKKNEADYIVACFLEN</sequence>
<evidence type="ECO:0000313" key="1">
    <source>
        <dbReference type="EMBL" id="JAE23746.1"/>
    </source>
</evidence>
<name>A0A0A9GMG7_ARUDO</name>